<evidence type="ECO:0000313" key="4">
    <source>
        <dbReference type="Proteomes" id="UP001365128"/>
    </source>
</evidence>
<feature type="compositionally biased region" description="Low complexity" evidence="1">
    <location>
        <begin position="510"/>
        <end position="521"/>
    </location>
</feature>
<dbReference type="EMBL" id="JBBPDW010000022">
    <property type="protein sequence ID" value="KAK7543019.1"/>
    <property type="molecule type" value="Genomic_DNA"/>
</dbReference>
<feature type="compositionally biased region" description="Low complexity" evidence="1">
    <location>
        <begin position="528"/>
        <end position="576"/>
    </location>
</feature>
<keyword evidence="2" id="KW-0472">Membrane</keyword>
<feature type="compositionally biased region" description="Basic and acidic residues" evidence="1">
    <location>
        <begin position="375"/>
        <end position="402"/>
    </location>
</feature>
<keyword evidence="2" id="KW-1133">Transmembrane helix</keyword>
<keyword evidence="4" id="KW-1185">Reference proteome</keyword>
<feature type="compositionally biased region" description="Basic and acidic residues" evidence="1">
    <location>
        <begin position="305"/>
        <end position="321"/>
    </location>
</feature>
<feature type="transmembrane region" description="Helical" evidence="2">
    <location>
        <begin position="609"/>
        <end position="634"/>
    </location>
</feature>
<evidence type="ECO:0000256" key="1">
    <source>
        <dbReference type="SAM" id="MobiDB-lite"/>
    </source>
</evidence>
<protein>
    <submittedName>
        <fullName evidence="3">Uncharacterized protein</fullName>
    </submittedName>
</protein>
<feature type="region of interest" description="Disordered" evidence="1">
    <location>
        <begin position="510"/>
        <end position="591"/>
    </location>
</feature>
<keyword evidence="2" id="KW-0812">Transmembrane</keyword>
<evidence type="ECO:0000256" key="2">
    <source>
        <dbReference type="SAM" id="Phobius"/>
    </source>
</evidence>
<feature type="region of interest" description="Disordered" evidence="1">
    <location>
        <begin position="305"/>
        <end position="329"/>
    </location>
</feature>
<feature type="compositionally biased region" description="Polar residues" evidence="1">
    <location>
        <begin position="1"/>
        <end position="10"/>
    </location>
</feature>
<evidence type="ECO:0000313" key="3">
    <source>
        <dbReference type="EMBL" id="KAK7543019.1"/>
    </source>
</evidence>
<feature type="region of interest" description="Disordered" evidence="1">
    <location>
        <begin position="234"/>
        <end position="262"/>
    </location>
</feature>
<organism evidence="3 4">
    <name type="scientific">Phyllosticta citricarpa</name>
    <dbReference type="NCBI Taxonomy" id="55181"/>
    <lineage>
        <taxon>Eukaryota</taxon>
        <taxon>Fungi</taxon>
        <taxon>Dikarya</taxon>
        <taxon>Ascomycota</taxon>
        <taxon>Pezizomycotina</taxon>
        <taxon>Dothideomycetes</taxon>
        <taxon>Dothideomycetes incertae sedis</taxon>
        <taxon>Botryosphaeriales</taxon>
        <taxon>Phyllostictaceae</taxon>
        <taxon>Phyllosticta</taxon>
    </lineage>
</organism>
<sequence length="656" mass="71555">MRAPHSTTPAAFQPEPPHQECAGQGKVSQGQTRRNWKKKLFLQPPELGDDSDLSSSSGSIVPYVHPTEGKTHLSIKDTEDYLTVQNPNPHTGRMSPAFSSVMTEHPEPIALRGAKDAGQAPQKHEERAFEEGQRPRDRWPDFWRPLRKVSTLKRKPPAPYVEDAIEEPPDALSDVSPLQAQPSPTHFAAFDPDHLRIPGALRVSPPPPKTKTNGGTDAIATWVTTGSRRVYELPAASSSPPEMELPSVPTHDPSSSRHVRFSDDCPVRYPLYSPAPVPPPHHQIPTPPLTPQFAKIEINRKPLAHEREEDAPPVPPKHEYISKTWSQSTQTRASVVSSRCHPIEPAYQSDAVSVEKIPTRLNGNGVPRIVVTTGKKVDQDKEKKVKVKEKDSNKEKEKDTSKIKRRERGYRREKELLHPEPPKEQKAVGREKEKEKEKTIEAVDQQHQKHKTKSKSKTTSTREPTTVQSTQGTTTTRTTTTADRDRSATLKAALERIAAAKAKRVVSAPVKAPTAATTATMKTKDAARSTSHSASSGTKSAALLSSRPLSSSTTTTTTAAAADKPTTIPIKPKSTTAEAEALDPSTSSSPQTLLSLTITRSNALLVGKLVLALWGLLAAFYLLGALGRALWVVLAPVRLLLRGVGSLGACVRGAGW</sequence>
<feature type="region of interest" description="Disordered" evidence="1">
    <location>
        <begin position="170"/>
        <end position="218"/>
    </location>
</feature>
<dbReference type="Proteomes" id="UP001365128">
    <property type="component" value="Unassembled WGS sequence"/>
</dbReference>
<feature type="region of interest" description="Disordered" evidence="1">
    <location>
        <begin position="1"/>
        <end position="65"/>
    </location>
</feature>
<comment type="caution">
    <text evidence="3">The sequence shown here is derived from an EMBL/GenBank/DDBJ whole genome shotgun (WGS) entry which is preliminary data.</text>
</comment>
<proteinExistence type="predicted"/>
<gene>
    <name evidence="3" type="ORF">IWX46DRAFT_582111</name>
</gene>
<name>A0ABR1M7T5_9PEZI</name>
<reference evidence="3 4" key="1">
    <citation type="submission" date="2024-04" db="EMBL/GenBank/DDBJ databases">
        <title>Phyllosticta paracitricarpa is synonymous to the EU quarantine fungus P. citricarpa based on phylogenomic analyses.</title>
        <authorList>
            <consortium name="Lawrence Berkeley National Laboratory"/>
            <person name="Van Ingen-Buijs V.A."/>
            <person name="Van Westerhoven A.C."/>
            <person name="Haridas S."/>
            <person name="Skiadas P."/>
            <person name="Martin F."/>
            <person name="Groenewald J.Z."/>
            <person name="Crous P.W."/>
            <person name="Seidl M.F."/>
        </authorList>
    </citation>
    <scope>NUCLEOTIDE SEQUENCE [LARGE SCALE GENOMIC DNA]</scope>
    <source>
        <strain evidence="3 4">CBS 122670</strain>
    </source>
</reference>
<accession>A0ABR1M7T5</accession>
<feature type="compositionally biased region" description="Basic and acidic residues" evidence="1">
    <location>
        <begin position="410"/>
        <end position="447"/>
    </location>
</feature>
<feature type="region of interest" description="Disordered" evidence="1">
    <location>
        <begin position="358"/>
        <end position="488"/>
    </location>
</feature>
<feature type="compositionally biased region" description="Low complexity" evidence="1">
    <location>
        <begin position="457"/>
        <end position="481"/>
    </location>
</feature>
<feature type="region of interest" description="Disordered" evidence="1">
    <location>
        <begin position="111"/>
        <end position="140"/>
    </location>
</feature>
<feature type="compositionally biased region" description="Basic and acidic residues" evidence="1">
    <location>
        <begin position="122"/>
        <end position="140"/>
    </location>
</feature>